<dbReference type="PANTHER" id="PTHR22912">
    <property type="entry name" value="DISULFIDE OXIDOREDUCTASE"/>
    <property type="match status" value="1"/>
</dbReference>
<evidence type="ECO:0000256" key="8">
    <source>
        <dbReference type="ARBA" id="ARBA00023002"/>
    </source>
</evidence>
<evidence type="ECO:0000256" key="2">
    <source>
        <dbReference type="ARBA" id="ARBA00007532"/>
    </source>
</evidence>
<gene>
    <name evidence="16" type="primary">lpdA</name>
    <name evidence="16" type="ORF">PZA18_02575</name>
</gene>
<keyword evidence="9 13" id="KW-0520">NAD</keyword>
<dbReference type="PANTHER" id="PTHR22912:SF217">
    <property type="entry name" value="DIHYDROLIPOYL DEHYDROGENASE"/>
    <property type="match status" value="1"/>
</dbReference>
<evidence type="ECO:0000256" key="12">
    <source>
        <dbReference type="ARBA" id="ARBA00049187"/>
    </source>
</evidence>
<evidence type="ECO:0000256" key="11">
    <source>
        <dbReference type="ARBA" id="ARBA00023284"/>
    </source>
</evidence>
<keyword evidence="7 13" id="KW-0274">FAD</keyword>
<evidence type="ECO:0000256" key="10">
    <source>
        <dbReference type="ARBA" id="ARBA00023157"/>
    </source>
</evidence>
<comment type="miscellaneous">
    <text evidence="13">The active site is a redox-active disulfide bond.</text>
</comment>
<dbReference type="PRINTS" id="PR00411">
    <property type="entry name" value="PNDRDTASEI"/>
</dbReference>
<organism evidence="16 17">
    <name type="scientific">Parachitinimonas caeni</name>
    <dbReference type="NCBI Taxonomy" id="3031301"/>
    <lineage>
        <taxon>Bacteria</taxon>
        <taxon>Pseudomonadati</taxon>
        <taxon>Pseudomonadota</taxon>
        <taxon>Betaproteobacteria</taxon>
        <taxon>Neisseriales</taxon>
        <taxon>Chitinibacteraceae</taxon>
        <taxon>Parachitinimonas</taxon>
    </lineage>
</organism>
<dbReference type="SUPFAM" id="SSF55424">
    <property type="entry name" value="FAD/NAD-linked reductases, dimerisation (C-terminal) domain"/>
    <property type="match status" value="1"/>
</dbReference>
<dbReference type="Pfam" id="PF07992">
    <property type="entry name" value="Pyr_redox_2"/>
    <property type="match status" value="1"/>
</dbReference>
<dbReference type="Gene3D" id="3.30.390.30">
    <property type="match status" value="1"/>
</dbReference>
<dbReference type="InterPro" id="IPR006258">
    <property type="entry name" value="Lipoamide_DH"/>
</dbReference>
<evidence type="ECO:0000256" key="5">
    <source>
        <dbReference type="ARBA" id="ARBA00022490"/>
    </source>
</evidence>
<keyword evidence="5" id="KW-0963">Cytoplasm</keyword>
<evidence type="ECO:0000259" key="15">
    <source>
        <dbReference type="Pfam" id="PF07992"/>
    </source>
</evidence>
<dbReference type="PIRSF" id="PIRSF000350">
    <property type="entry name" value="Mercury_reductase_MerA"/>
    <property type="match status" value="1"/>
</dbReference>
<evidence type="ECO:0000256" key="3">
    <source>
        <dbReference type="ARBA" id="ARBA00012608"/>
    </source>
</evidence>
<dbReference type="Pfam" id="PF02852">
    <property type="entry name" value="Pyr_redox_dim"/>
    <property type="match status" value="1"/>
</dbReference>
<dbReference type="InterPro" id="IPR023753">
    <property type="entry name" value="FAD/NAD-binding_dom"/>
</dbReference>
<evidence type="ECO:0000256" key="9">
    <source>
        <dbReference type="ARBA" id="ARBA00023027"/>
    </source>
</evidence>
<keyword evidence="8 13" id="KW-0560">Oxidoreductase</keyword>
<evidence type="ECO:0000256" key="6">
    <source>
        <dbReference type="ARBA" id="ARBA00022630"/>
    </source>
</evidence>
<evidence type="ECO:0000256" key="4">
    <source>
        <dbReference type="ARBA" id="ARBA00016961"/>
    </source>
</evidence>
<evidence type="ECO:0000259" key="14">
    <source>
        <dbReference type="Pfam" id="PF02852"/>
    </source>
</evidence>
<dbReference type="EMBL" id="JARRAF010000002">
    <property type="protein sequence ID" value="MDK2122932.1"/>
    <property type="molecule type" value="Genomic_DNA"/>
</dbReference>
<comment type="caution">
    <text evidence="16">The sequence shown here is derived from an EMBL/GenBank/DDBJ whole genome shotgun (WGS) entry which is preliminary data.</text>
</comment>
<dbReference type="PRINTS" id="PR00368">
    <property type="entry name" value="FADPNR"/>
</dbReference>
<dbReference type="PROSITE" id="PS00076">
    <property type="entry name" value="PYRIDINE_REDOX_1"/>
    <property type="match status" value="1"/>
</dbReference>
<dbReference type="InterPro" id="IPR001100">
    <property type="entry name" value="Pyr_nuc-diS_OxRdtase"/>
</dbReference>
<reference evidence="16" key="1">
    <citation type="submission" date="2023-03" db="EMBL/GenBank/DDBJ databases">
        <title>Chitinimonas shenzhenensis gen. nov., sp. nov., a novel member of family Burkholderiaceae isolated from activated sludge collected in Shen Zhen, China.</title>
        <authorList>
            <person name="Wang X."/>
        </authorList>
    </citation>
    <scope>NUCLEOTIDE SEQUENCE</scope>
    <source>
        <strain evidence="16">DQS-5</strain>
    </source>
</reference>
<dbReference type="InterPro" id="IPR012999">
    <property type="entry name" value="Pyr_OxRdtase_I_AS"/>
</dbReference>
<dbReference type="NCBIfam" id="TIGR01350">
    <property type="entry name" value="lipoamide_DH"/>
    <property type="match status" value="1"/>
</dbReference>
<feature type="domain" description="Pyridine nucleotide-disulphide oxidoreductase dimerisation" evidence="14">
    <location>
        <begin position="341"/>
        <end position="449"/>
    </location>
</feature>
<dbReference type="InterPro" id="IPR036188">
    <property type="entry name" value="FAD/NAD-bd_sf"/>
</dbReference>
<keyword evidence="11 13" id="KW-0676">Redox-active center</keyword>
<proteinExistence type="inferred from homology"/>
<comment type="similarity">
    <text evidence="2 13">Belongs to the class-I pyridine nucleotide-disulfide oxidoreductase family.</text>
</comment>
<dbReference type="InterPro" id="IPR050151">
    <property type="entry name" value="Class-I_Pyr_Nuc-Dis_Oxidored"/>
</dbReference>
<dbReference type="Gene3D" id="3.50.50.60">
    <property type="entry name" value="FAD/NAD(P)-binding domain"/>
    <property type="match status" value="2"/>
</dbReference>
<name>A0ABT7DS89_9NEIS</name>
<accession>A0ABT7DS89</accession>
<comment type="catalytic activity">
    <reaction evidence="12 13">
        <text>N(6)-[(R)-dihydrolipoyl]-L-lysyl-[protein] + NAD(+) = N(6)-[(R)-lipoyl]-L-lysyl-[protein] + NADH + H(+)</text>
        <dbReference type="Rhea" id="RHEA:15045"/>
        <dbReference type="Rhea" id="RHEA-COMP:10474"/>
        <dbReference type="Rhea" id="RHEA-COMP:10475"/>
        <dbReference type="ChEBI" id="CHEBI:15378"/>
        <dbReference type="ChEBI" id="CHEBI:57540"/>
        <dbReference type="ChEBI" id="CHEBI:57945"/>
        <dbReference type="ChEBI" id="CHEBI:83099"/>
        <dbReference type="ChEBI" id="CHEBI:83100"/>
        <dbReference type="EC" id="1.8.1.4"/>
    </reaction>
</comment>
<evidence type="ECO:0000313" key="16">
    <source>
        <dbReference type="EMBL" id="MDK2122932.1"/>
    </source>
</evidence>
<dbReference type="Proteomes" id="UP001172778">
    <property type="component" value="Unassembled WGS sequence"/>
</dbReference>
<keyword evidence="6 13" id="KW-0285">Flavoprotein</keyword>
<protein>
    <recommendedName>
        <fullName evidence="4 13">Dihydrolipoyl dehydrogenase</fullName>
        <ecNumber evidence="3 13">1.8.1.4</ecNumber>
    </recommendedName>
</protein>
<evidence type="ECO:0000256" key="7">
    <source>
        <dbReference type="ARBA" id="ARBA00022827"/>
    </source>
</evidence>
<evidence type="ECO:0000256" key="1">
    <source>
        <dbReference type="ARBA" id="ARBA00004496"/>
    </source>
</evidence>
<dbReference type="GO" id="GO:0004148">
    <property type="term" value="F:dihydrolipoyl dehydrogenase (NADH) activity"/>
    <property type="evidence" value="ECO:0007669"/>
    <property type="project" value="UniProtKB-EC"/>
</dbReference>
<comment type="subcellular location">
    <subcellularLocation>
        <location evidence="1">Cytoplasm</location>
    </subcellularLocation>
</comment>
<comment type="cofactor">
    <cofactor evidence="13">
        <name>FAD</name>
        <dbReference type="ChEBI" id="CHEBI:57692"/>
    </cofactor>
    <text evidence="13">Binds 1 FAD per subunit.</text>
</comment>
<sequence length="460" mass="48226">MREFDVVVIGAGPGGYVAAICAAQLGMRTALVEAADLGGVCLNWGCIPTKTLLHSADVLRQMRAAERIGLGCDNPRFDLDKIVARSRAVAGQLTQGVGYLLKKNGVTVVHGWGRLAGPNKVQVESDHAAELLTTRNVVLATGAKPRPLPFLPFDGERVWSYRDALMPKTLPSRLLVIGAGAIGVEFASFYATLGCKVELVEQAAQVLPAEDAEIAAIAAKGLGADGITLRTGCRVEAASLTDGGVKVRLADAQGTHDLEYSHVLVAIGVVADCSRLGLETVGLDSARLSVEPDCSTAAPGVWAIGDLAGAPQLAHKASHEARSCAEAIAGLEPHPLNPLRIPACTYSHPQVARVGMTEAQAIAAGRQIRVGRFPFRGNGKALATDAGDGLCKTVFDARTGELLGAHLVGEGATELIHSMVVAMNLETTESELMSTIFPHPTLSEMLHESVLSAFDRALHI</sequence>
<dbReference type="EC" id="1.8.1.4" evidence="3 13"/>
<dbReference type="InterPro" id="IPR016156">
    <property type="entry name" value="FAD/NAD-linked_Rdtase_dimer_sf"/>
</dbReference>
<feature type="domain" description="FAD/NAD(P)-binding" evidence="15">
    <location>
        <begin position="4"/>
        <end position="321"/>
    </location>
</feature>
<evidence type="ECO:0000256" key="13">
    <source>
        <dbReference type="RuleBase" id="RU003692"/>
    </source>
</evidence>
<dbReference type="RefSeq" id="WP_284099219.1">
    <property type="nucleotide sequence ID" value="NZ_JARRAF010000002.1"/>
</dbReference>
<keyword evidence="17" id="KW-1185">Reference proteome</keyword>
<evidence type="ECO:0000313" key="17">
    <source>
        <dbReference type="Proteomes" id="UP001172778"/>
    </source>
</evidence>
<dbReference type="SUPFAM" id="SSF51905">
    <property type="entry name" value="FAD/NAD(P)-binding domain"/>
    <property type="match status" value="1"/>
</dbReference>
<keyword evidence="10" id="KW-1015">Disulfide bond</keyword>
<dbReference type="InterPro" id="IPR004099">
    <property type="entry name" value="Pyr_nucl-diS_OxRdtase_dimer"/>
</dbReference>